<dbReference type="InterPro" id="IPR029000">
    <property type="entry name" value="Cyclophilin-like_dom_sf"/>
</dbReference>
<dbReference type="Proteomes" id="UP000559117">
    <property type="component" value="Unassembled WGS sequence"/>
</dbReference>
<evidence type="ECO:0000259" key="1">
    <source>
        <dbReference type="Pfam" id="PF05913"/>
    </source>
</evidence>
<keyword evidence="4" id="KW-1185">Reference proteome</keyword>
<organism evidence="3 4">
    <name type="scientific">Pectinatus brassicae</name>
    <dbReference type="NCBI Taxonomy" id="862415"/>
    <lineage>
        <taxon>Bacteria</taxon>
        <taxon>Bacillati</taxon>
        <taxon>Bacillota</taxon>
        <taxon>Negativicutes</taxon>
        <taxon>Selenomonadales</taxon>
        <taxon>Selenomonadaceae</taxon>
        <taxon>Pectinatus</taxon>
    </lineage>
</organism>
<dbReference type="AlphaFoldDB" id="A0A840USV9"/>
<dbReference type="RefSeq" id="WP_183862873.1">
    <property type="nucleotide sequence ID" value="NZ_JACHFH010000038.1"/>
</dbReference>
<sequence>MENGISLYPGLGNSFEDNLVLLETAASYGIKRIFTSFHIPETDFNKFQKQFDQMMKIVSENNMEIISDISPAALTLLGAKKLNLSLFCIKGIKRLRLDYGYDSNIISELSHNHHKINLQLNASTITPELLNDLYFKDADFSRIDALHNFYPRPGTGLSLDFFQNKTQILHENSIKVGAFIPCHPHCRPPLKKGLPTLEDHRTMAFSLAARHLCAMDIDSIFVGDCLPTEKQLQLLATLESNTVIIKAKLFTKNEQIKTLLQQKFTSRIDEARDAIRTQESRNIFKDISITPENTSERRVGMITLDNDEYLRYKGELQIIKNLQTADEKVNVIGQILSDELFLMQYITAGKSFILQFED</sequence>
<dbReference type="InterPro" id="IPR008589">
    <property type="entry name" value="MupG"/>
</dbReference>
<name>A0A840USV9_9FIRM</name>
<dbReference type="Gene3D" id="2.40.100.10">
    <property type="entry name" value="Cyclophilin-like"/>
    <property type="match status" value="1"/>
</dbReference>
<reference evidence="3 4" key="1">
    <citation type="submission" date="2020-08" db="EMBL/GenBank/DDBJ databases">
        <title>Genomic Encyclopedia of Type Strains, Phase IV (KMG-IV): sequencing the most valuable type-strain genomes for metagenomic binning, comparative biology and taxonomic classification.</title>
        <authorList>
            <person name="Goeker M."/>
        </authorList>
    </citation>
    <scope>NUCLEOTIDE SEQUENCE [LARGE SCALE GENOMIC DNA]</scope>
    <source>
        <strain evidence="3 4">DSM 24661</strain>
    </source>
</reference>
<dbReference type="Gene3D" id="3.20.20.70">
    <property type="entry name" value="Aldolase class I"/>
    <property type="match status" value="1"/>
</dbReference>
<dbReference type="SUPFAM" id="SSF50891">
    <property type="entry name" value="Cyclophilin-like"/>
    <property type="match status" value="1"/>
</dbReference>
<accession>A0A840USV9</accession>
<dbReference type="PANTHER" id="PTHR38435:SF2">
    <property type="entry name" value="DUF871 DOMAIN-CONTAINING PROTEIN"/>
    <property type="match status" value="1"/>
</dbReference>
<feature type="domain" description="6-phospho-N-acetylmuramidase N-terminal" evidence="2">
    <location>
        <begin position="4"/>
        <end position="235"/>
    </location>
</feature>
<protein>
    <recommendedName>
        <fullName evidence="5">DUF871 domain-containing protein</fullName>
    </recommendedName>
</protein>
<evidence type="ECO:0000259" key="2">
    <source>
        <dbReference type="Pfam" id="PF19200"/>
    </source>
</evidence>
<dbReference type="SUPFAM" id="SSF51445">
    <property type="entry name" value="(Trans)glycosidases"/>
    <property type="match status" value="1"/>
</dbReference>
<dbReference type="Pfam" id="PF19200">
    <property type="entry name" value="MupG_N"/>
    <property type="match status" value="1"/>
</dbReference>
<evidence type="ECO:0000313" key="3">
    <source>
        <dbReference type="EMBL" id="MBB5337222.1"/>
    </source>
</evidence>
<dbReference type="Pfam" id="PF05913">
    <property type="entry name" value="MupG_C"/>
    <property type="match status" value="1"/>
</dbReference>
<gene>
    <name evidence="3" type="ORF">HNR32_002381</name>
</gene>
<proteinExistence type="predicted"/>
<dbReference type="InterPro" id="IPR017853">
    <property type="entry name" value="GH"/>
</dbReference>
<dbReference type="InterPro" id="IPR013785">
    <property type="entry name" value="Aldolase_TIM"/>
</dbReference>
<comment type="caution">
    <text evidence="3">The sequence shown here is derived from an EMBL/GenBank/DDBJ whole genome shotgun (WGS) entry which is preliminary data.</text>
</comment>
<evidence type="ECO:0000313" key="4">
    <source>
        <dbReference type="Proteomes" id="UP000559117"/>
    </source>
</evidence>
<dbReference type="PANTHER" id="PTHR38435">
    <property type="match status" value="1"/>
</dbReference>
<dbReference type="EMBL" id="JACHFH010000038">
    <property type="protein sequence ID" value="MBB5337222.1"/>
    <property type="molecule type" value="Genomic_DNA"/>
</dbReference>
<feature type="domain" description="6-phospho-N-acetylmuramidase C-terminal" evidence="1">
    <location>
        <begin position="252"/>
        <end position="354"/>
    </location>
</feature>
<dbReference type="InterPro" id="IPR043894">
    <property type="entry name" value="MupG_C"/>
</dbReference>
<dbReference type="InterPro" id="IPR043797">
    <property type="entry name" value="MupG_N"/>
</dbReference>
<evidence type="ECO:0008006" key="5">
    <source>
        <dbReference type="Google" id="ProtNLM"/>
    </source>
</evidence>